<comment type="caution">
    <text evidence="1">The sequence shown here is derived from an EMBL/GenBank/DDBJ whole genome shotgun (WGS) entry which is preliminary data.</text>
</comment>
<organism evidence="1 2">
    <name type="scientific">Hassallia byssoidea VB512170</name>
    <dbReference type="NCBI Taxonomy" id="1304833"/>
    <lineage>
        <taxon>Bacteria</taxon>
        <taxon>Bacillati</taxon>
        <taxon>Cyanobacteriota</taxon>
        <taxon>Cyanophyceae</taxon>
        <taxon>Nostocales</taxon>
        <taxon>Tolypothrichaceae</taxon>
        <taxon>Hassallia</taxon>
    </lineage>
</organism>
<dbReference type="EMBL" id="JTCM02000103">
    <property type="protein sequence ID" value="NEU76306.1"/>
    <property type="molecule type" value="Genomic_DNA"/>
</dbReference>
<name>A0A846HG44_9CYAN</name>
<protein>
    <submittedName>
        <fullName evidence="1">Uncharacterized protein</fullName>
    </submittedName>
</protein>
<evidence type="ECO:0000313" key="1">
    <source>
        <dbReference type="EMBL" id="NEU76306.1"/>
    </source>
</evidence>
<dbReference type="Proteomes" id="UP000031549">
    <property type="component" value="Unassembled WGS sequence"/>
</dbReference>
<sequence length="68" mass="7121">MSGMIRYWQRWALGKLLVVGGAIAFSGKCTLAQIAPDTTLGVESSVITPTNINGINSDRIDGGAIRSA</sequence>
<keyword evidence="2" id="KW-1185">Reference proteome</keyword>
<reference evidence="1 2" key="1">
    <citation type="journal article" date="2015" name="Genome Announc.">
        <title>Draft Genome Sequence of Cyanobacterium Hassallia byssoidea Strain VB512170, Isolated from Monuments in India.</title>
        <authorList>
            <person name="Singh D."/>
            <person name="Chandrababunaidu M.M."/>
            <person name="Panda A."/>
            <person name="Sen D."/>
            <person name="Bhattacharyya S."/>
            <person name="Adhikary S.P."/>
            <person name="Tripathy S."/>
        </authorList>
    </citation>
    <scope>NUCLEOTIDE SEQUENCE [LARGE SCALE GENOMIC DNA]</scope>
    <source>
        <strain evidence="1 2">VB512170</strain>
    </source>
</reference>
<feature type="non-terminal residue" evidence="1">
    <location>
        <position position="68"/>
    </location>
</feature>
<accession>A0A846HG44</accession>
<dbReference type="AlphaFoldDB" id="A0A846HG44"/>
<proteinExistence type="predicted"/>
<gene>
    <name evidence="1" type="ORF">PI95_028205</name>
</gene>
<evidence type="ECO:0000313" key="2">
    <source>
        <dbReference type="Proteomes" id="UP000031549"/>
    </source>
</evidence>